<dbReference type="PIRSF" id="PIRSF005536">
    <property type="entry name" value="Agal"/>
    <property type="match status" value="1"/>
</dbReference>
<dbReference type="Proteomes" id="UP000018296">
    <property type="component" value="Unassembled WGS sequence"/>
</dbReference>
<sequence>MAAEITYDKQKQVFHLSNPFLSYLMQVDEHGLLQHLYFGKRIRNYHDGRSYPGSDRGFSGNVPSASLDEQPDRTYSKDLILQEYSGNQTGDYREAGSIIRSDNGSVTVDWRYKGYEIIEGKPSLTKLPHSYVESNDEATTLNITLEDTVLKVDAVLTYTIYADRSVITRSVKMINKSSATYYLEKIASAQIDFPKQDLEVISLPGAHVRERQIERQKIKHGTYRFESRRGTSSHHMNPFIALVHPDTTEHQGEAFGVQLVYSGNHLFSLSKDYIDQTRLIVGINDYNFSWQLKGNAEFQTPEVIMVYTHNGLNDMSHTFHHLLRERVARGKHKFAERPIVINNWEATFMDFDTKKLKSIIDKAAEVGVEMFVLDDGWFGYRDDDTSSLGDWYEYKTKFENGLGGIADYTHEKGLKFGLWFEPEMISRDSDLFRQHPDFALQVPNREMTLSRSQYVLDFSRSEIVDTIYQQMIKILDRIPIDYIKWDMNRHLTEVWSSAYSPAQQGEIYHRYVLGLYDLMGRLVDRYPNILWEGCSGGGGRFDAGILYYFPQTWTSDNTDAVARLKIQYGTSLAYPISNMTSHISESPNQQTGRNTSLAIRGDVAMSGVFGYELNLDELPEAEIEQVKQQIKFYKKHRKLIQYGNFVRLDSPFEHNSASWAFISEDQKQVLLFNFNILSEAQPEIPITKLKGLKPDKDYIEPETSVIYGGDELMNVGLYHYPIQQRDFVSSIRYFEELQ</sequence>
<dbReference type="RefSeq" id="WP_023511127.1">
    <property type="nucleotide sequence ID" value="NZ_AWTC01000016.1"/>
</dbReference>
<dbReference type="GO" id="GO:0004557">
    <property type="term" value="F:alpha-galactosidase activity"/>
    <property type="evidence" value="ECO:0007669"/>
    <property type="project" value="UniProtKB-UniRule"/>
</dbReference>
<evidence type="ECO:0000256" key="4">
    <source>
        <dbReference type="ARBA" id="ARBA00022801"/>
    </source>
</evidence>
<evidence type="ECO:0000256" key="6">
    <source>
        <dbReference type="PIRNR" id="PIRNR005536"/>
    </source>
</evidence>
<dbReference type="PROSITE" id="PS00512">
    <property type="entry name" value="ALPHA_GALACTOSIDASE"/>
    <property type="match status" value="1"/>
</dbReference>
<evidence type="ECO:0000313" key="11">
    <source>
        <dbReference type="Proteomes" id="UP000018296"/>
    </source>
</evidence>
<dbReference type="Pfam" id="PF02065">
    <property type="entry name" value="Melibiase"/>
    <property type="match status" value="1"/>
</dbReference>
<dbReference type="OrthoDB" id="9758822at2"/>
<dbReference type="Pfam" id="PF16875">
    <property type="entry name" value="Glyco_hydro_36N"/>
    <property type="match status" value="1"/>
</dbReference>
<evidence type="ECO:0000256" key="2">
    <source>
        <dbReference type="ARBA" id="ARBA00006202"/>
    </source>
</evidence>
<evidence type="ECO:0000256" key="7">
    <source>
        <dbReference type="PIRSR" id="PIRSR005536-1"/>
    </source>
</evidence>
<evidence type="ECO:0000256" key="3">
    <source>
        <dbReference type="ARBA" id="ARBA00012755"/>
    </source>
</evidence>
<dbReference type="InterPro" id="IPR000111">
    <property type="entry name" value="Glyco_hydro_27/36_CS"/>
</dbReference>
<proteinExistence type="inferred from homology"/>
<evidence type="ECO:0000256" key="1">
    <source>
        <dbReference type="ARBA" id="ARBA00001255"/>
    </source>
</evidence>
<dbReference type="GO" id="GO:0016052">
    <property type="term" value="P:carbohydrate catabolic process"/>
    <property type="evidence" value="ECO:0007669"/>
    <property type="project" value="InterPro"/>
</dbReference>
<reference evidence="10 11" key="1">
    <citation type="journal article" date="2013" name="Genome Announc.">
        <title>Genome Sequence of Sporolactobacillus laevolacticus DSM442, an Efficient Polymer-Grade D-Lactate Producer from Agricultural Waste Cottonseed as a Nitrogen Source.</title>
        <authorList>
            <person name="Wang H."/>
            <person name="Wang L."/>
            <person name="Ju J."/>
            <person name="Yu B."/>
            <person name="Ma Y."/>
        </authorList>
    </citation>
    <scope>NUCLEOTIDE SEQUENCE [LARGE SCALE GENOMIC DNA]</scope>
    <source>
        <strain evidence="10 11">DSM 442</strain>
    </source>
</reference>
<evidence type="ECO:0000259" key="9">
    <source>
        <dbReference type="Pfam" id="PF16875"/>
    </source>
</evidence>
<dbReference type="CDD" id="cd14791">
    <property type="entry name" value="GH36"/>
    <property type="match status" value="1"/>
</dbReference>
<feature type="domain" description="Glycosyl hydrolase family 36 N-terminal" evidence="9">
    <location>
        <begin position="31"/>
        <end position="293"/>
    </location>
</feature>
<comment type="similarity">
    <text evidence="2">Belongs to the glycosyl hydrolase 36 family.</text>
</comment>
<dbReference type="FunFam" id="3.20.20.70:FF:000118">
    <property type="entry name" value="Alpha-galactosidase"/>
    <property type="match status" value="1"/>
</dbReference>
<dbReference type="InterPro" id="IPR013780">
    <property type="entry name" value="Glyco_hydro_b"/>
</dbReference>
<dbReference type="Pfam" id="PF16874">
    <property type="entry name" value="Glyco_hydro_36C"/>
    <property type="match status" value="1"/>
</dbReference>
<dbReference type="InterPro" id="IPR031704">
    <property type="entry name" value="Glyco_hydro_36_N"/>
</dbReference>
<name>V6IUU4_9BACL</name>
<evidence type="ECO:0000259" key="8">
    <source>
        <dbReference type="Pfam" id="PF16874"/>
    </source>
</evidence>
<gene>
    <name evidence="10" type="ORF">P343_14500</name>
</gene>
<dbReference type="Gene3D" id="2.70.98.60">
    <property type="entry name" value="alpha-galactosidase from lactobacil brevis"/>
    <property type="match status" value="1"/>
</dbReference>
<keyword evidence="5 6" id="KW-0326">Glycosidase</keyword>
<dbReference type="EC" id="3.2.1.22" evidence="3 6"/>
<comment type="catalytic activity">
    <reaction evidence="1 6">
        <text>Hydrolysis of terminal, non-reducing alpha-D-galactose residues in alpha-D-galactosides, including galactose oligosaccharides, galactomannans and galactolipids.</text>
        <dbReference type="EC" id="3.2.1.22"/>
    </reaction>
</comment>
<dbReference type="Gene3D" id="2.60.40.1180">
    <property type="entry name" value="Golgi alpha-mannosidase II"/>
    <property type="match status" value="1"/>
</dbReference>
<dbReference type="InterPro" id="IPR031705">
    <property type="entry name" value="Glyco_hydro_36_C"/>
</dbReference>
<feature type="active site" description="Nucleophile" evidence="7">
    <location>
        <position position="486"/>
    </location>
</feature>
<dbReference type="PANTHER" id="PTHR43053">
    <property type="entry name" value="GLYCOSIDASE FAMILY 31"/>
    <property type="match status" value="1"/>
</dbReference>
<dbReference type="InterPro" id="IPR038417">
    <property type="entry name" value="Alpga-gal_N_sf"/>
</dbReference>
<dbReference type="STRING" id="1395513.P343_14500"/>
<dbReference type="Gene3D" id="3.20.20.70">
    <property type="entry name" value="Aldolase class I"/>
    <property type="match status" value="1"/>
</dbReference>
<accession>V6IUU4</accession>
<dbReference type="InterPro" id="IPR017853">
    <property type="entry name" value="GH"/>
</dbReference>
<dbReference type="PANTHER" id="PTHR43053:SF3">
    <property type="entry name" value="ALPHA-GALACTOSIDASE C-RELATED"/>
    <property type="match status" value="1"/>
</dbReference>
<dbReference type="EMBL" id="AWTC01000016">
    <property type="protein sequence ID" value="EST10805.1"/>
    <property type="molecule type" value="Genomic_DNA"/>
</dbReference>
<dbReference type="InterPro" id="IPR050985">
    <property type="entry name" value="Alpha-glycosidase_related"/>
</dbReference>
<dbReference type="InterPro" id="IPR002252">
    <property type="entry name" value="Glyco_hydro_36"/>
</dbReference>
<evidence type="ECO:0000313" key="10">
    <source>
        <dbReference type="EMBL" id="EST10805.1"/>
    </source>
</evidence>
<dbReference type="PATRIC" id="fig|1395513.3.peg.2945"/>
<evidence type="ECO:0000256" key="5">
    <source>
        <dbReference type="ARBA" id="ARBA00023295"/>
    </source>
</evidence>
<protein>
    <recommendedName>
        <fullName evidence="3 6">Alpha-galactosidase</fullName>
        <ecNumber evidence="3 6">3.2.1.22</ecNumber>
    </recommendedName>
</protein>
<keyword evidence="11" id="KW-1185">Reference proteome</keyword>
<dbReference type="InterPro" id="IPR013785">
    <property type="entry name" value="Aldolase_TIM"/>
</dbReference>
<feature type="domain" description="Glycosyl hydrolase family 36 C-terminal" evidence="8">
    <location>
        <begin position="657"/>
        <end position="732"/>
    </location>
</feature>
<comment type="caution">
    <text evidence="10">The sequence shown here is derived from an EMBL/GenBank/DDBJ whole genome shotgun (WGS) entry which is preliminary data.</text>
</comment>
<organism evidence="10 11">
    <name type="scientific">Sporolactobacillus laevolacticus DSM 442</name>
    <dbReference type="NCBI Taxonomy" id="1395513"/>
    <lineage>
        <taxon>Bacteria</taxon>
        <taxon>Bacillati</taxon>
        <taxon>Bacillota</taxon>
        <taxon>Bacilli</taxon>
        <taxon>Bacillales</taxon>
        <taxon>Sporolactobacillaceae</taxon>
        <taxon>Sporolactobacillus</taxon>
    </lineage>
</organism>
<dbReference type="PRINTS" id="PR00743">
    <property type="entry name" value="GLHYDRLASE36"/>
</dbReference>
<dbReference type="AlphaFoldDB" id="V6IUU4"/>
<dbReference type="eggNOG" id="COG3345">
    <property type="taxonomic scope" value="Bacteria"/>
</dbReference>
<dbReference type="SUPFAM" id="SSF51445">
    <property type="entry name" value="(Trans)glycosidases"/>
    <property type="match status" value="1"/>
</dbReference>
<keyword evidence="4 6" id="KW-0378">Hydrolase</keyword>
<feature type="active site" description="Proton donor" evidence="7">
    <location>
        <position position="556"/>
    </location>
</feature>